<keyword evidence="3" id="KW-0050">Antiport</keyword>
<name>A0A0A8Z925_ARUDO</name>
<comment type="subcellular location">
    <subcellularLocation>
        <location evidence="1">Membrane</location>
        <topology evidence="1">Multi-pass membrane protein</topology>
    </subcellularLocation>
</comment>
<evidence type="ECO:0000256" key="10">
    <source>
        <dbReference type="SAM" id="Phobius"/>
    </source>
</evidence>
<dbReference type="Pfam" id="PF01699">
    <property type="entry name" value="Na_Ca_ex"/>
    <property type="match status" value="1"/>
</dbReference>
<dbReference type="PANTHER" id="PTHR12266">
    <property type="entry name" value="NA+/CA2+ K+ INDEPENDENT EXCHANGER"/>
    <property type="match status" value="1"/>
</dbReference>
<evidence type="ECO:0000256" key="5">
    <source>
        <dbReference type="ARBA" id="ARBA00022989"/>
    </source>
</evidence>
<proteinExistence type="inferred from homology"/>
<feature type="transmembrane region" description="Helical" evidence="10">
    <location>
        <begin position="81"/>
        <end position="99"/>
    </location>
</feature>
<dbReference type="InterPro" id="IPR051359">
    <property type="entry name" value="CaCA_antiporter"/>
</dbReference>
<keyword evidence="8" id="KW-0406">Ion transport</keyword>
<dbReference type="GO" id="GO:0016020">
    <property type="term" value="C:membrane"/>
    <property type="evidence" value="ECO:0007669"/>
    <property type="project" value="UniProtKB-SubCell"/>
</dbReference>
<organism evidence="12">
    <name type="scientific">Arundo donax</name>
    <name type="common">Giant reed</name>
    <name type="synonym">Donax arundinaceus</name>
    <dbReference type="NCBI Taxonomy" id="35708"/>
    <lineage>
        <taxon>Eukaryota</taxon>
        <taxon>Viridiplantae</taxon>
        <taxon>Streptophyta</taxon>
        <taxon>Embryophyta</taxon>
        <taxon>Tracheophyta</taxon>
        <taxon>Spermatophyta</taxon>
        <taxon>Magnoliopsida</taxon>
        <taxon>Liliopsida</taxon>
        <taxon>Poales</taxon>
        <taxon>Poaceae</taxon>
        <taxon>PACMAD clade</taxon>
        <taxon>Arundinoideae</taxon>
        <taxon>Arundineae</taxon>
        <taxon>Arundo</taxon>
    </lineage>
</organism>
<reference evidence="12" key="2">
    <citation type="journal article" date="2015" name="Data Brief">
        <title>Shoot transcriptome of the giant reed, Arundo donax.</title>
        <authorList>
            <person name="Barrero R.A."/>
            <person name="Guerrero F.D."/>
            <person name="Moolhuijzen P."/>
            <person name="Goolsby J.A."/>
            <person name="Tidwell J."/>
            <person name="Bellgard S.E."/>
            <person name="Bellgard M.I."/>
        </authorList>
    </citation>
    <scope>NUCLEOTIDE SEQUENCE</scope>
    <source>
        <tissue evidence="12">Shoot tissue taken approximately 20 cm above the soil surface</tissue>
    </source>
</reference>
<evidence type="ECO:0000256" key="3">
    <source>
        <dbReference type="ARBA" id="ARBA00022449"/>
    </source>
</evidence>
<dbReference type="InterPro" id="IPR004837">
    <property type="entry name" value="NaCa_Exmemb"/>
</dbReference>
<evidence type="ECO:0000256" key="4">
    <source>
        <dbReference type="ARBA" id="ARBA00022692"/>
    </source>
</evidence>
<keyword evidence="7 10" id="KW-0472">Membrane</keyword>
<reference evidence="12" key="1">
    <citation type="submission" date="2014-09" db="EMBL/GenBank/DDBJ databases">
        <authorList>
            <person name="Magalhaes I.L.F."/>
            <person name="Oliveira U."/>
            <person name="Santos F.R."/>
            <person name="Vidigal T.H.D.A."/>
            <person name="Brescovit A.D."/>
            <person name="Santos A.J."/>
        </authorList>
    </citation>
    <scope>NUCLEOTIDE SEQUENCE</scope>
    <source>
        <tissue evidence="12">Shoot tissue taken approximately 20 cm above the soil surface</tissue>
    </source>
</reference>
<feature type="domain" description="Sodium/calcium exchanger membrane region" evidence="11">
    <location>
        <begin position="6"/>
        <end position="98"/>
    </location>
</feature>
<dbReference type="Gene3D" id="1.20.1420.30">
    <property type="entry name" value="NCX, central ion-binding region"/>
    <property type="match status" value="1"/>
</dbReference>
<evidence type="ECO:0000256" key="8">
    <source>
        <dbReference type="ARBA" id="ARBA00023201"/>
    </source>
</evidence>
<protein>
    <submittedName>
        <fullName evidence="12">K-exchanger-like protein</fullName>
    </submittedName>
</protein>
<keyword evidence="8" id="KW-0739">Sodium transport</keyword>
<evidence type="ECO:0000313" key="12">
    <source>
        <dbReference type="EMBL" id="JAD35316.1"/>
    </source>
</evidence>
<dbReference type="GO" id="GO:0006814">
    <property type="term" value="P:sodium ion transport"/>
    <property type="evidence" value="ECO:0007669"/>
    <property type="project" value="UniProtKB-KW"/>
</dbReference>
<evidence type="ECO:0000256" key="2">
    <source>
        <dbReference type="ARBA" id="ARBA00022448"/>
    </source>
</evidence>
<keyword evidence="6" id="KW-0915">Sodium</keyword>
<dbReference type="InterPro" id="IPR044880">
    <property type="entry name" value="NCX_ion-bd_dom_sf"/>
</dbReference>
<dbReference type="GO" id="GO:0008324">
    <property type="term" value="F:monoatomic cation transmembrane transporter activity"/>
    <property type="evidence" value="ECO:0007669"/>
    <property type="project" value="TreeGrafter"/>
</dbReference>
<comment type="similarity">
    <text evidence="9">Belongs to the Ca(2+):cation antiporter (CaCA) (TC 2.A.19) family. Cation/calcium exchanger (CCX) subfamily.</text>
</comment>
<dbReference type="AlphaFoldDB" id="A0A0A8Z925"/>
<accession>A0A0A8Z925</accession>
<evidence type="ECO:0000259" key="11">
    <source>
        <dbReference type="Pfam" id="PF01699"/>
    </source>
</evidence>
<evidence type="ECO:0000256" key="9">
    <source>
        <dbReference type="ARBA" id="ARBA00038187"/>
    </source>
</evidence>
<sequence length="115" mass="11773">MAMHGGAGGAQTAVSGCYAGPAFNTVVGLGLSLTLAAGAHHPEPYAIPVDASVYEEVGFLAAGLVWAAAVLPMRGMRLDRVLGVGLLIVYLCFLCVRLGTLRSDLFLGRAGGLRS</sequence>
<keyword evidence="5 10" id="KW-1133">Transmembrane helix</keyword>
<dbReference type="PANTHER" id="PTHR12266:SF32">
    <property type="entry name" value="SODIUM_CALCIUM EXCHANGER MEMBRANE REGION DOMAIN-CONTAINING PROTEIN"/>
    <property type="match status" value="1"/>
</dbReference>
<evidence type="ECO:0000256" key="1">
    <source>
        <dbReference type="ARBA" id="ARBA00004141"/>
    </source>
</evidence>
<dbReference type="GO" id="GO:0015297">
    <property type="term" value="F:antiporter activity"/>
    <property type="evidence" value="ECO:0007669"/>
    <property type="project" value="UniProtKB-KW"/>
</dbReference>
<dbReference type="EMBL" id="GBRH01262579">
    <property type="protein sequence ID" value="JAD35316.1"/>
    <property type="molecule type" value="Transcribed_RNA"/>
</dbReference>
<evidence type="ECO:0000256" key="7">
    <source>
        <dbReference type="ARBA" id="ARBA00023136"/>
    </source>
</evidence>
<feature type="transmembrane region" description="Helical" evidence="10">
    <location>
        <begin position="57"/>
        <end position="74"/>
    </location>
</feature>
<keyword evidence="4 10" id="KW-0812">Transmembrane</keyword>
<keyword evidence="2" id="KW-0813">Transport</keyword>
<evidence type="ECO:0000256" key="6">
    <source>
        <dbReference type="ARBA" id="ARBA00023053"/>
    </source>
</evidence>